<keyword evidence="16 19" id="KW-0368">Histidine biosynthesis</keyword>
<dbReference type="InterPro" id="IPR001692">
    <property type="entry name" value="Histidinol_DH_CS"/>
</dbReference>
<dbReference type="OrthoDB" id="1703565at2759"/>
<keyword evidence="14 19" id="KW-0560">Oxidoreductase</keyword>
<reference evidence="22 23" key="1">
    <citation type="journal article" date="2012" name="Science">
        <title>The Paleozoic origin of enzymatic lignin decomposition reconstructed from 31 fungal genomes.</title>
        <authorList>
            <person name="Floudas D."/>
            <person name="Binder M."/>
            <person name="Riley R."/>
            <person name="Barry K."/>
            <person name="Blanchette R.A."/>
            <person name="Henrissat B."/>
            <person name="Martinez A.T."/>
            <person name="Otillar R."/>
            <person name="Spatafora J.W."/>
            <person name="Yadav J.S."/>
            <person name="Aerts A."/>
            <person name="Benoit I."/>
            <person name="Boyd A."/>
            <person name="Carlson A."/>
            <person name="Copeland A."/>
            <person name="Coutinho P.M."/>
            <person name="de Vries R.P."/>
            <person name="Ferreira P."/>
            <person name="Findley K."/>
            <person name="Foster B."/>
            <person name="Gaskell J."/>
            <person name="Glotzer D."/>
            <person name="Gorecki P."/>
            <person name="Heitman J."/>
            <person name="Hesse C."/>
            <person name="Hori C."/>
            <person name="Igarashi K."/>
            <person name="Jurgens J.A."/>
            <person name="Kallen N."/>
            <person name="Kersten P."/>
            <person name="Kohler A."/>
            <person name="Kuees U."/>
            <person name="Kumar T.K.A."/>
            <person name="Kuo A."/>
            <person name="LaButti K."/>
            <person name="Larrondo L.F."/>
            <person name="Lindquist E."/>
            <person name="Ling A."/>
            <person name="Lombard V."/>
            <person name="Lucas S."/>
            <person name="Lundell T."/>
            <person name="Martin R."/>
            <person name="McLaughlin D.J."/>
            <person name="Morgenstern I."/>
            <person name="Morin E."/>
            <person name="Murat C."/>
            <person name="Nagy L.G."/>
            <person name="Nolan M."/>
            <person name="Ohm R.A."/>
            <person name="Patyshakuliyeva A."/>
            <person name="Rokas A."/>
            <person name="Ruiz-Duenas F.J."/>
            <person name="Sabat G."/>
            <person name="Salamov A."/>
            <person name="Samejima M."/>
            <person name="Schmutz J."/>
            <person name="Slot J.C."/>
            <person name="St John F."/>
            <person name="Stenlid J."/>
            <person name="Sun H."/>
            <person name="Sun S."/>
            <person name="Syed K."/>
            <person name="Tsang A."/>
            <person name="Wiebenga A."/>
            <person name="Young D."/>
            <person name="Pisabarro A."/>
            <person name="Eastwood D.C."/>
            <person name="Martin F."/>
            <person name="Cullen D."/>
            <person name="Grigoriev I.V."/>
            <person name="Hibbett D.S."/>
        </authorList>
    </citation>
    <scope>NUCLEOTIDE SEQUENCE [LARGE SCALE GENOMIC DNA]</scope>
    <source>
        <strain evidence="22 23">MD-104</strain>
    </source>
</reference>
<comment type="pathway">
    <text evidence="4">Amino-acid biosynthesis; L-histidine biosynthesis; L-histidine from 5-phospho-alpha-D-ribose 1-diphosphate: step 9/9.</text>
</comment>
<comment type="similarity">
    <text evidence="7 19">In the C-terminal section; belongs to the histidinol dehydrogenase family.</text>
</comment>
<dbReference type="EC" id="1.1.1.23" evidence="19"/>
<sequence length="854" mass="90685">MSVFLPLVEGSADGALLQALARIGPIIVPASQASSVQLSQRTSRYVLCDQDVSSNLDAIVSLLDQGAEKVILPLAYAKEAIGIIPADRLLLLLDVGNVSAVSDKIRNGVSGVLIKTPALDVDFVASVSRFFAHAAVHVLPAVSDAPPSPSTIRGLLAAQAVLVLPTPLLTLGASSQSQINVADAFLAPVSSDRPDGLFPTVVSSYNEGGRTLGLAYSSAESVKESIVTGKGVYQSRKHGLWRKGETSGATQDVVSIRLDCDSDSLEISVVQHGAGFCHLNRSSCFGEREIRGLAALEKTLRSRLESAPEGSYTSRLFHDPDLLRAKIMEEADELCRAETKEEVAFEAADLFYFALTRCVAAGVSIADIEQSLDRKAKKVTRRAGNAKPQWVNAPPAKENAQVPTPAPRAQKAQVDPDAPIRMRTFDLSVTSAEQRAQLLRRPVLKYAEMLQKVKPIVDDVRIRGDAALLELTAKFDRAQLTATVIRPPFAPETMQLDPDVRAAIDVAYANVYKFHAAQAEQTPLAVETMPGVVCSRFARPIARVGLYVPGGTAILPSTALMLGIPAQVAGCKEIVIATPPRQDGSISPEVMYVAQLVGASAILKAGGAQAVAALAYGTETVPKVDKIFGPGNQWVTAAKMLVQNDTDALVAIDMPAGPSEVLVIADRTCNPAFVAADLLSQAEHGVDSQVVLVAVDLSDEELSAIEAELDAQAHALPRVDIVRESIAKSNIVRVRTTEQAINFSNDYAPEHLILHLEDASAAVSLIENAGSVFVGPYSPESCGDYASGTNHTLPTNGYARQFSGVNTLSFQKHITSQEVTADGLRGLGPVVATLADCEGLQAHANAVRVRLRAL</sequence>
<dbReference type="SUPFAM" id="SSF101386">
    <property type="entry name" value="all-alpha NTP pyrophosphatases"/>
    <property type="match status" value="1"/>
</dbReference>
<evidence type="ECO:0000256" key="8">
    <source>
        <dbReference type="ARBA" id="ARBA00022605"/>
    </source>
</evidence>
<feature type="domain" description="Phosphoribosyl-AMP cyclohydrolase" evidence="21">
    <location>
        <begin position="214"/>
        <end position="285"/>
    </location>
</feature>
<dbReference type="InterPro" id="IPR038019">
    <property type="entry name" value="PRib_AMP_CycHydrolase_sf"/>
</dbReference>
<evidence type="ECO:0000256" key="18">
    <source>
        <dbReference type="ARBA" id="ARBA00049489"/>
    </source>
</evidence>
<dbReference type="InterPro" id="IPR016161">
    <property type="entry name" value="Ald_DH/histidinol_DH"/>
</dbReference>
<dbReference type="HAMAP" id="MF_01024">
    <property type="entry name" value="HisD"/>
    <property type="match status" value="1"/>
</dbReference>
<dbReference type="Proteomes" id="UP000218811">
    <property type="component" value="Unassembled WGS sequence"/>
</dbReference>
<dbReference type="Pfam" id="PF01503">
    <property type="entry name" value="PRA-PH"/>
    <property type="match status" value="1"/>
</dbReference>
<dbReference type="EC" id="3.6.1.31" evidence="19"/>
<dbReference type="Gene3D" id="3.40.50.1980">
    <property type="entry name" value="Nitrogenase molybdenum iron protein domain"/>
    <property type="match status" value="2"/>
</dbReference>
<dbReference type="GO" id="GO:0000105">
    <property type="term" value="P:L-histidine biosynthetic process"/>
    <property type="evidence" value="ECO:0007669"/>
    <property type="project" value="UniProtKB-UniRule"/>
</dbReference>
<dbReference type="GO" id="GO:0004636">
    <property type="term" value="F:phosphoribosyl-ATP diphosphatase activity"/>
    <property type="evidence" value="ECO:0007669"/>
    <property type="project" value="UniProtKB-UniRule"/>
</dbReference>
<evidence type="ECO:0000256" key="14">
    <source>
        <dbReference type="ARBA" id="ARBA00023002"/>
    </source>
</evidence>
<keyword evidence="10 19" id="KW-0547">Nucleotide-binding</keyword>
<dbReference type="OMA" id="SVFIGAW"/>
<dbReference type="InterPro" id="IPR002496">
    <property type="entry name" value="PRib_AMP_CycHydrolase_dom"/>
</dbReference>
<dbReference type="Gene3D" id="1.20.5.1300">
    <property type="match status" value="1"/>
</dbReference>
<dbReference type="Gene3D" id="3.10.20.810">
    <property type="entry name" value="Phosphoribosyl-AMP cyclohydrolase"/>
    <property type="match status" value="1"/>
</dbReference>
<evidence type="ECO:0000256" key="17">
    <source>
        <dbReference type="ARBA" id="ARBA00023268"/>
    </source>
</evidence>
<dbReference type="InterPro" id="IPR016298">
    <property type="entry name" value="Histidine_synth_trifunct"/>
</dbReference>
<dbReference type="GO" id="GO:0005829">
    <property type="term" value="C:cytosol"/>
    <property type="evidence" value="ECO:0007669"/>
    <property type="project" value="TreeGrafter"/>
</dbReference>
<dbReference type="Pfam" id="PF00815">
    <property type="entry name" value="Histidinol_dh"/>
    <property type="match status" value="1"/>
</dbReference>
<comment type="pathway">
    <text evidence="6">Amino-acid biosynthesis; L-histidine biosynthesis; L-histidine from 5-phospho-alpha-D-ribose 1-diphosphate: step 2/9.</text>
</comment>
<comment type="catalytic activity">
    <reaction evidence="1 19">
        <text>1-(5-phospho-beta-D-ribosyl)-5'-AMP + H2O = 1-(5-phospho-beta-D-ribosyl)-5-[(5-phospho-beta-D-ribosylamino)methylideneamino]imidazole-4-carboxamide</text>
        <dbReference type="Rhea" id="RHEA:20049"/>
        <dbReference type="ChEBI" id="CHEBI:15377"/>
        <dbReference type="ChEBI" id="CHEBI:58435"/>
        <dbReference type="ChEBI" id="CHEBI:59457"/>
        <dbReference type="EC" id="3.5.4.19"/>
    </reaction>
</comment>
<dbReference type="PIRSF" id="PIRSF001257">
    <property type="entry name" value="His_trifunctional"/>
    <property type="match status" value="1"/>
</dbReference>
<evidence type="ECO:0000256" key="13">
    <source>
        <dbReference type="ARBA" id="ARBA00022840"/>
    </source>
</evidence>
<keyword evidence="15 19" id="KW-0520">NAD</keyword>
<protein>
    <recommendedName>
        <fullName evidence="19">Histidine biosynthesis trifunctional protein</fullName>
    </recommendedName>
    <domain>
        <recommendedName>
            <fullName evidence="19">Phosphoribosyl-AMP cyclohydrolase</fullName>
            <ecNumber evidence="19">3.5.4.19</ecNumber>
        </recommendedName>
    </domain>
    <domain>
        <recommendedName>
            <fullName evidence="19">Phosphoribosyl-ATP pyrophosphohydrolase</fullName>
            <ecNumber evidence="19">3.6.1.31</ecNumber>
        </recommendedName>
    </domain>
    <domain>
        <recommendedName>
            <fullName evidence="19">Histidinol dehydrogenase</fullName>
            <shortName evidence="19">HDH</shortName>
            <ecNumber evidence="19">1.1.1.23</ecNumber>
        </recommendedName>
    </domain>
</protein>
<dbReference type="CDD" id="cd06572">
    <property type="entry name" value="Histidinol_dh"/>
    <property type="match status" value="1"/>
</dbReference>
<dbReference type="InterPro" id="IPR008179">
    <property type="entry name" value="HisE"/>
</dbReference>
<keyword evidence="23" id="KW-1185">Reference proteome</keyword>
<keyword evidence="8 19" id="KW-0028">Amino-acid biosynthesis</keyword>
<evidence type="ECO:0000259" key="21">
    <source>
        <dbReference type="Pfam" id="PF01502"/>
    </source>
</evidence>
<evidence type="ECO:0000256" key="2">
    <source>
        <dbReference type="ARBA" id="ARBA00001460"/>
    </source>
</evidence>
<evidence type="ECO:0000256" key="1">
    <source>
        <dbReference type="ARBA" id="ARBA00000024"/>
    </source>
</evidence>
<evidence type="ECO:0000256" key="16">
    <source>
        <dbReference type="ARBA" id="ARBA00023102"/>
    </source>
</evidence>
<dbReference type="GO" id="GO:0004635">
    <property type="term" value="F:phosphoribosyl-AMP cyclohydrolase activity"/>
    <property type="evidence" value="ECO:0007669"/>
    <property type="project" value="UniProtKB-UniRule"/>
</dbReference>
<dbReference type="UniPathway" id="UPA00031">
    <property type="reaction ID" value="UER00007"/>
</dbReference>
<keyword evidence="17" id="KW-0511">Multifunctional enzyme</keyword>
<dbReference type="EC" id="3.5.4.19" evidence="19"/>
<dbReference type="Pfam" id="PF01502">
    <property type="entry name" value="PRA-CH"/>
    <property type="match status" value="1"/>
</dbReference>
<dbReference type="PROSITE" id="PS00611">
    <property type="entry name" value="HISOL_DEHYDROGENASE"/>
    <property type="match status" value="1"/>
</dbReference>
<evidence type="ECO:0000256" key="5">
    <source>
        <dbReference type="ARBA" id="ARBA00005169"/>
    </source>
</evidence>
<comment type="cofactor">
    <cofactor evidence="3">
        <name>Zn(2+)</name>
        <dbReference type="ChEBI" id="CHEBI:29105"/>
    </cofactor>
</comment>
<dbReference type="PRINTS" id="PR00083">
    <property type="entry name" value="HOLDHDRGNASE"/>
</dbReference>
<dbReference type="Gene3D" id="1.10.287.1080">
    <property type="entry name" value="MazG-like"/>
    <property type="match status" value="1"/>
</dbReference>
<dbReference type="FunFam" id="3.40.50.1980:FF:000050">
    <property type="entry name" value="Histidine biosynthesis trifunctional protein"/>
    <property type="match status" value="1"/>
</dbReference>
<evidence type="ECO:0000313" key="22">
    <source>
        <dbReference type="EMBL" id="PCH41080.1"/>
    </source>
</evidence>
<proteinExistence type="inferred from homology"/>
<dbReference type="InterPro" id="IPR021130">
    <property type="entry name" value="PRib-ATP_PPHydrolase-like"/>
</dbReference>
<dbReference type="EMBL" id="KB468113">
    <property type="protein sequence ID" value="PCH41080.1"/>
    <property type="molecule type" value="Genomic_DNA"/>
</dbReference>
<dbReference type="FunFam" id="1.10.287.1080:FF:000002">
    <property type="entry name" value="Histidine biosynthesis bifunctional protein HisIE"/>
    <property type="match status" value="1"/>
</dbReference>
<evidence type="ECO:0000256" key="6">
    <source>
        <dbReference type="ARBA" id="ARBA00005204"/>
    </source>
</evidence>
<evidence type="ECO:0000313" key="23">
    <source>
        <dbReference type="Proteomes" id="UP000218811"/>
    </source>
</evidence>
<dbReference type="GO" id="GO:0046872">
    <property type="term" value="F:metal ion binding"/>
    <property type="evidence" value="ECO:0007669"/>
    <property type="project" value="UniProtKB-KW"/>
</dbReference>
<feature type="region of interest" description="Disordered" evidence="20">
    <location>
        <begin position="381"/>
        <end position="414"/>
    </location>
</feature>
<evidence type="ECO:0000256" key="11">
    <source>
        <dbReference type="ARBA" id="ARBA00022801"/>
    </source>
</evidence>
<evidence type="ECO:0000256" key="9">
    <source>
        <dbReference type="ARBA" id="ARBA00022723"/>
    </source>
</evidence>
<comment type="pathway">
    <text evidence="5">Amino-acid biosynthesis; L-histidine biosynthesis; L-histidine from 5-phospho-alpha-D-ribose 1-diphosphate: step 3/9.</text>
</comment>
<dbReference type="FunFam" id="3.40.50.1980:FF:000001">
    <property type="entry name" value="Histidinol dehydrogenase"/>
    <property type="match status" value="1"/>
</dbReference>
<dbReference type="PANTHER" id="PTHR21256:SF2">
    <property type="entry name" value="HISTIDINE BIOSYNTHESIS TRIFUNCTIONAL PROTEIN"/>
    <property type="match status" value="1"/>
</dbReference>
<evidence type="ECO:0000256" key="4">
    <source>
        <dbReference type="ARBA" id="ARBA00004940"/>
    </source>
</evidence>
<organism evidence="22 23">
    <name type="scientific">Wolfiporia cocos (strain MD-104)</name>
    <name type="common">Brown rot fungus</name>
    <dbReference type="NCBI Taxonomy" id="742152"/>
    <lineage>
        <taxon>Eukaryota</taxon>
        <taxon>Fungi</taxon>
        <taxon>Dikarya</taxon>
        <taxon>Basidiomycota</taxon>
        <taxon>Agaricomycotina</taxon>
        <taxon>Agaricomycetes</taxon>
        <taxon>Polyporales</taxon>
        <taxon>Phaeolaceae</taxon>
        <taxon>Wolfiporia</taxon>
    </lineage>
</organism>
<dbReference type="FunFam" id="1.20.5.1300:FF:000002">
    <property type="entry name" value="Histidinol dehydrogenase, chloroplastic"/>
    <property type="match status" value="1"/>
</dbReference>
<dbReference type="SUPFAM" id="SSF53720">
    <property type="entry name" value="ALDH-like"/>
    <property type="match status" value="1"/>
</dbReference>
<dbReference type="GO" id="GO:0051287">
    <property type="term" value="F:NAD binding"/>
    <property type="evidence" value="ECO:0007669"/>
    <property type="project" value="UniProtKB-UniRule"/>
</dbReference>
<comment type="catalytic activity">
    <reaction evidence="18 19">
        <text>L-histidinol + 2 NAD(+) + H2O = L-histidine + 2 NADH + 3 H(+)</text>
        <dbReference type="Rhea" id="RHEA:20641"/>
        <dbReference type="ChEBI" id="CHEBI:15377"/>
        <dbReference type="ChEBI" id="CHEBI:15378"/>
        <dbReference type="ChEBI" id="CHEBI:57540"/>
        <dbReference type="ChEBI" id="CHEBI:57595"/>
        <dbReference type="ChEBI" id="CHEBI:57699"/>
        <dbReference type="ChEBI" id="CHEBI:57945"/>
        <dbReference type="EC" id="1.1.1.23"/>
    </reaction>
</comment>
<keyword evidence="9" id="KW-0479">Metal-binding</keyword>
<keyword evidence="12" id="KW-0862">Zinc</keyword>
<comment type="catalytic activity">
    <reaction evidence="2 19">
        <text>1-(5-phospho-beta-D-ribosyl)-ATP + H2O = 1-(5-phospho-beta-D-ribosyl)-5'-AMP + diphosphate + H(+)</text>
        <dbReference type="Rhea" id="RHEA:22828"/>
        <dbReference type="ChEBI" id="CHEBI:15377"/>
        <dbReference type="ChEBI" id="CHEBI:15378"/>
        <dbReference type="ChEBI" id="CHEBI:33019"/>
        <dbReference type="ChEBI" id="CHEBI:59457"/>
        <dbReference type="ChEBI" id="CHEBI:73183"/>
        <dbReference type="EC" id="3.6.1.31"/>
    </reaction>
</comment>
<dbReference type="STRING" id="742152.A0A2H3JFW4"/>
<dbReference type="GO" id="GO:0004399">
    <property type="term" value="F:histidinol dehydrogenase activity"/>
    <property type="evidence" value="ECO:0007669"/>
    <property type="project" value="UniProtKB-UniRule"/>
</dbReference>
<evidence type="ECO:0000256" key="15">
    <source>
        <dbReference type="ARBA" id="ARBA00023027"/>
    </source>
</evidence>
<dbReference type="InterPro" id="IPR012131">
    <property type="entry name" value="Hstdl_DH"/>
</dbReference>
<evidence type="ECO:0000256" key="12">
    <source>
        <dbReference type="ARBA" id="ARBA00022833"/>
    </source>
</evidence>
<gene>
    <name evidence="22" type="ORF">WOLCODRAFT_143382</name>
</gene>
<keyword evidence="13 19" id="KW-0067">ATP-binding</keyword>
<keyword evidence="11 19" id="KW-0378">Hydrolase</keyword>
<evidence type="ECO:0000256" key="10">
    <source>
        <dbReference type="ARBA" id="ARBA00022741"/>
    </source>
</evidence>
<dbReference type="GO" id="GO:0005524">
    <property type="term" value="F:ATP binding"/>
    <property type="evidence" value="ECO:0007669"/>
    <property type="project" value="UniProtKB-UniRule"/>
</dbReference>
<dbReference type="PANTHER" id="PTHR21256">
    <property type="entry name" value="HISTIDINOL DEHYDROGENASE HDH"/>
    <property type="match status" value="1"/>
</dbReference>
<evidence type="ECO:0000256" key="3">
    <source>
        <dbReference type="ARBA" id="ARBA00001947"/>
    </source>
</evidence>
<name>A0A2H3JFW4_WOLCO</name>
<evidence type="ECO:0000256" key="7">
    <source>
        <dbReference type="ARBA" id="ARBA00008260"/>
    </source>
</evidence>
<dbReference type="CDD" id="cd11546">
    <property type="entry name" value="NTP-PPase_His4"/>
    <property type="match status" value="1"/>
</dbReference>
<dbReference type="AlphaFoldDB" id="A0A2H3JFW4"/>
<dbReference type="NCBIfam" id="TIGR00069">
    <property type="entry name" value="hisD"/>
    <property type="match status" value="1"/>
</dbReference>
<evidence type="ECO:0000256" key="19">
    <source>
        <dbReference type="PIRNR" id="PIRNR001257"/>
    </source>
</evidence>
<accession>A0A2H3JFW4</accession>
<dbReference type="SUPFAM" id="SSF141734">
    <property type="entry name" value="HisI-like"/>
    <property type="match status" value="1"/>
</dbReference>
<dbReference type="NCBIfam" id="TIGR03188">
    <property type="entry name" value="histidine_hisI"/>
    <property type="match status" value="1"/>
</dbReference>
<evidence type="ECO:0000256" key="20">
    <source>
        <dbReference type="SAM" id="MobiDB-lite"/>
    </source>
</evidence>